<sequence length="191" mass="21906">MLPRKEGHCGEPYALEDMISSLQTRGSSIEDLSEDPMELLRQRERDLVLAAELGKALLERNQELTKQSEALTESYASKLESLEQERHLLRRKLEEARGESEARAVELQSDVESLRQQLDEQSERARRSEREQASLVQELTAQNARLADQLREAAKQEEQLLAELKLLREKCAIRSTTLQDHVSSLEVLKDE</sequence>
<dbReference type="Proteomes" id="UP001239111">
    <property type="component" value="Chromosome 1"/>
</dbReference>
<organism evidence="1 2">
    <name type="scientific">Eretmocerus hayati</name>
    <dbReference type="NCBI Taxonomy" id="131215"/>
    <lineage>
        <taxon>Eukaryota</taxon>
        <taxon>Metazoa</taxon>
        <taxon>Ecdysozoa</taxon>
        <taxon>Arthropoda</taxon>
        <taxon>Hexapoda</taxon>
        <taxon>Insecta</taxon>
        <taxon>Pterygota</taxon>
        <taxon>Neoptera</taxon>
        <taxon>Endopterygota</taxon>
        <taxon>Hymenoptera</taxon>
        <taxon>Apocrita</taxon>
        <taxon>Proctotrupomorpha</taxon>
        <taxon>Chalcidoidea</taxon>
        <taxon>Aphelinidae</taxon>
        <taxon>Aphelininae</taxon>
        <taxon>Eretmocerus</taxon>
    </lineage>
</organism>
<accession>A0ACC2PHR7</accession>
<name>A0ACC2PHR7_9HYME</name>
<keyword evidence="2" id="KW-1185">Reference proteome</keyword>
<dbReference type="EMBL" id="CM056741">
    <property type="protein sequence ID" value="KAJ8683018.1"/>
    <property type="molecule type" value="Genomic_DNA"/>
</dbReference>
<protein>
    <submittedName>
        <fullName evidence="1">Uncharacterized protein</fullName>
    </submittedName>
</protein>
<gene>
    <name evidence="1" type="ORF">QAD02_018810</name>
</gene>
<evidence type="ECO:0000313" key="1">
    <source>
        <dbReference type="EMBL" id="KAJ8683018.1"/>
    </source>
</evidence>
<reference evidence="1" key="1">
    <citation type="submission" date="2023-04" db="EMBL/GenBank/DDBJ databases">
        <title>A chromosome-level genome assembly of the parasitoid wasp Eretmocerus hayati.</title>
        <authorList>
            <person name="Zhong Y."/>
            <person name="Liu S."/>
            <person name="Liu Y."/>
        </authorList>
    </citation>
    <scope>NUCLEOTIDE SEQUENCE</scope>
    <source>
        <strain evidence="1">ZJU_SS_LIU_2023</strain>
    </source>
</reference>
<feature type="non-terminal residue" evidence="1">
    <location>
        <position position="191"/>
    </location>
</feature>
<proteinExistence type="predicted"/>
<evidence type="ECO:0000313" key="2">
    <source>
        <dbReference type="Proteomes" id="UP001239111"/>
    </source>
</evidence>
<comment type="caution">
    <text evidence="1">The sequence shown here is derived from an EMBL/GenBank/DDBJ whole genome shotgun (WGS) entry which is preliminary data.</text>
</comment>